<name>A0ABP4TM63_9ACTN</name>
<dbReference type="InterPro" id="IPR029058">
    <property type="entry name" value="AB_hydrolase_fold"/>
</dbReference>
<keyword evidence="2 4" id="KW-0732">Signal</keyword>
<evidence type="ECO:0000259" key="5">
    <source>
        <dbReference type="Pfam" id="PF08386"/>
    </source>
</evidence>
<protein>
    <submittedName>
        <fullName evidence="6">Alpha/beta hydrolase</fullName>
    </submittedName>
</protein>
<feature type="signal peptide" evidence="4">
    <location>
        <begin position="1"/>
        <end position="19"/>
    </location>
</feature>
<evidence type="ECO:0000256" key="1">
    <source>
        <dbReference type="ARBA" id="ARBA00010088"/>
    </source>
</evidence>
<reference evidence="7" key="1">
    <citation type="journal article" date="2019" name="Int. J. Syst. Evol. Microbiol.">
        <title>The Global Catalogue of Microorganisms (GCM) 10K type strain sequencing project: providing services to taxonomists for standard genome sequencing and annotation.</title>
        <authorList>
            <consortium name="The Broad Institute Genomics Platform"/>
            <consortium name="The Broad Institute Genome Sequencing Center for Infectious Disease"/>
            <person name="Wu L."/>
            <person name="Ma J."/>
        </authorList>
    </citation>
    <scope>NUCLEOTIDE SEQUENCE [LARGE SCALE GENOMIC DNA]</scope>
    <source>
        <strain evidence="7">JCM 16001</strain>
    </source>
</reference>
<dbReference type="InterPro" id="IPR013595">
    <property type="entry name" value="Pept_S33_TAP-like_C"/>
</dbReference>
<dbReference type="InterPro" id="IPR051601">
    <property type="entry name" value="Serine_prot/Carboxylest_S33"/>
</dbReference>
<feature type="domain" description="Peptidase S33 tripeptidyl aminopeptidase-like C-terminal" evidence="5">
    <location>
        <begin position="421"/>
        <end position="522"/>
    </location>
</feature>
<evidence type="ECO:0000313" key="6">
    <source>
        <dbReference type="EMBL" id="GAA1690609.1"/>
    </source>
</evidence>
<proteinExistence type="inferred from homology"/>
<dbReference type="PROSITE" id="PS51257">
    <property type="entry name" value="PROKAR_LIPOPROTEIN"/>
    <property type="match status" value="1"/>
</dbReference>
<evidence type="ECO:0000256" key="2">
    <source>
        <dbReference type="ARBA" id="ARBA00022729"/>
    </source>
</evidence>
<organism evidence="6 7">
    <name type="scientific">Glycomyces endophyticus</name>
    <dbReference type="NCBI Taxonomy" id="480996"/>
    <lineage>
        <taxon>Bacteria</taxon>
        <taxon>Bacillati</taxon>
        <taxon>Actinomycetota</taxon>
        <taxon>Actinomycetes</taxon>
        <taxon>Glycomycetales</taxon>
        <taxon>Glycomycetaceae</taxon>
        <taxon>Glycomyces</taxon>
    </lineage>
</organism>
<dbReference type="SUPFAM" id="SSF53474">
    <property type="entry name" value="alpha/beta-Hydrolases"/>
    <property type="match status" value="1"/>
</dbReference>
<dbReference type="EMBL" id="BAAAQF010000022">
    <property type="protein sequence ID" value="GAA1690609.1"/>
    <property type="molecule type" value="Genomic_DNA"/>
</dbReference>
<comment type="similarity">
    <text evidence="1">Belongs to the peptidase S33 family.</text>
</comment>
<dbReference type="Pfam" id="PF08386">
    <property type="entry name" value="Abhydrolase_4"/>
    <property type="match status" value="1"/>
</dbReference>
<gene>
    <name evidence="6" type="ORF">GCM10009830_42870</name>
</gene>
<feature type="chain" id="PRO_5045044925" evidence="4">
    <location>
        <begin position="20"/>
        <end position="527"/>
    </location>
</feature>
<dbReference type="GO" id="GO:0016787">
    <property type="term" value="F:hydrolase activity"/>
    <property type="evidence" value="ECO:0007669"/>
    <property type="project" value="UniProtKB-KW"/>
</dbReference>
<dbReference type="RefSeq" id="WP_344490905.1">
    <property type="nucleotide sequence ID" value="NZ_BAAAQF010000022.1"/>
</dbReference>
<evidence type="ECO:0000256" key="4">
    <source>
        <dbReference type="SAM" id="SignalP"/>
    </source>
</evidence>
<comment type="caution">
    <text evidence="6">The sequence shown here is derived from an EMBL/GenBank/DDBJ whole genome shotgun (WGS) entry which is preliminary data.</text>
</comment>
<dbReference type="PANTHER" id="PTHR43248">
    <property type="entry name" value="2-SUCCINYL-6-HYDROXY-2,4-CYCLOHEXADIENE-1-CARBOXYLATE SYNTHASE"/>
    <property type="match status" value="1"/>
</dbReference>
<evidence type="ECO:0000256" key="3">
    <source>
        <dbReference type="ARBA" id="ARBA00022801"/>
    </source>
</evidence>
<dbReference type="Proteomes" id="UP001499851">
    <property type="component" value="Unassembled WGS sequence"/>
</dbReference>
<evidence type="ECO:0000313" key="7">
    <source>
        <dbReference type="Proteomes" id="UP001499851"/>
    </source>
</evidence>
<accession>A0ABP4TM63</accession>
<dbReference type="PANTHER" id="PTHR43248:SF29">
    <property type="entry name" value="TRIPEPTIDYL AMINOPEPTIDASE"/>
    <property type="match status" value="1"/>
</dbReference>
<keyword evidence="7" id="KW-1185">Reference proteome</keyword>
<dbReference type="Gene3D" id="3.40.50.1820">
    <property type="entry name" value="alpha/beta hydrolase"/>
    <property type="match status" value="1"/>
</dbReference>
<keyword evidence="3 6" id="KW-0378">Hydrolase</keyword>
<sequence>MRRTAVPAAAALLACAALAACGADYDGNGSSKARAGVADVQAEVTGVDWGECDLQALYGGEDLDAAAAAWAQALQCGSIRVPVDYEDPDGLQIRLAMIRHPAAGADRTGSLVVNPGGPGGSGIELARYPFLPAAVTDAFDVVGFDPRGTGASAGLACGSEAAFDAAVAAVAAADPAAVTGDQADALEAGAMDFSGECARETDPLLLEHIGTMDVARDLEVMRAALGDDGLTYLGYSYGTYIGQMYLHLYPERVRAMVLDGVVRTSGTVLDLAQGQAAGFAAAWRAFADHCRTVAGCPLTAAGDADAELTAILTRVQERLGGSAAVADMLDQVARSLYSEAKWTALARVLAAADGSPERFARDLRDLAGDEGAAPASRRPPPIPVPQRDADADFYAVQCADRDNPGHFGAYRDAAAGAYAGSPLFGAGIAWSYLPCATWRASEPNPSAVDGDGAPTTVLIGTAADPATPYGWAQEVAAGLDSAVLVTYEGSGHTAYALGHACVDGPVTAYLVDLAVPAQGLSCPRELD</sequence>